<dbReference type="InterPro" id="IPR001902">
    <property type="entry name" value="SLC26A/SulP_fam"/>
</dbReference>
<evidence type="ECO:0000313" key="6">
    <source>
        <dbReference type="EMBL" id="AJI22162.1"/>
    </source>
</evidence>
<dbReference type="GO" id="GO:0016020">
    <property type="term" value="C:membrane"/>
    <property type="evidence" value="ECO:0007669"/>
    <property type="project" value="UniProtKB-SubCell"/>
</dbReference>
<evidence type="ECO:0000256" key="1">
    <source>
        <dbReference type="ARBA" id="ARBA00004141"/>
    </source>
</evidence>
<dbReference type="HOGENOM" id="CLU_003182_13_1_9"/>
<evidence type="ECO:0000256" key="2">
    <source>
        <dbReference type="ARBA" id="ARBA00022692"/>
    </source>
</evidence>
<dbReference type="Proteomes" id="UP000031829">
    <property type="component" value="Chromosome"/>
</dbReference>
<dbReference type="RefSeq" id="WP_034650233.1">
    <property type="nucleotide sequence ID" value="NZ_CP009920.1"/>
</dbReference>
<gene>
    <name evidence="6" type="ORF">BG04_326</name>
</gene>
<comment type="subcellular location">
    <subcellularLocation>
        <location evidence="1">Membrane</location>
        <topology evidence="1">Multi-pass membrane protein</topology>
    </subcellularLocation>
</comment>
<reference evidence="6 7" key="1">
    <citation type="journal article" date="2015" name="Genome Announc.">
        <title>Complete genome sequences for 35 biothreat assay-relevant bacillus species.</title>
        <authorList>
            <person name="Johnson S.L."/>
            <person name="Daligault H.E."/>
            <person name="Davenport K.W."/>
            <person name="Jaissle J."/>
            <person name="Frey K.G."/>
            <person name="Ladner J.T."/>
            <person name="Broomall S.M."/>
            <person name="Bishop-Lilly K.A."/>
            <person name="Bruce D.C."/>
            <person name="Gibbons H.S."/>
            <person name="Coyne S.R."/>
            <person name="Lo C.C."/>
            <person name="Meincke L."/>
            <person name="Munk A.C."/>
            <person name="Koroleva G.I."/>
            <person name="Rosenzweig C.N."/>
            <person name="Palacios G.F."/>
            <person name="Redden C.L."/>
            <person name="Minogue T.D."/>
            <person name="Chain P.S."/>
        </authorList>
    </citation>
    <scope>NUCLEOTIDE SEQUENCE [LARGE SCALE GENOMIC DNA]</scope>
    <source>
        <strain evidence="7">ATCC 14581 / DSM 32 / JCM 2506 / NBRC 15308 / NCIMB 9376 / NCTC 10342 / NRRL B-14308 / VKM B-512</strain>
    </source>
</reference>
<name>A0A0B6AM49_PRIM2</name>
<evidence type="ECO:0000259" key="5">
    <source>
        <dbReference type="Pfam" id="PF00916"/>
    </source>
</evidence>
<organism evidence="6 7">
    <name type="scientific">Priestia megaterium (strain ATCC 14581 / DSM 32 / CCUG 1817 / JCM 2506 / NBRC 15308 / NCIMB 9376 / NCTC 10342 / NRRL B-14308 / VKM B-512 / Ford 19)</name>
    <name type="common">Bacillus megaterium</name>
    <dbReference type="NCBI Taxonomy" id="1348623"/>
    <lineage>
        <taxon>Bacteria</taxon>
        <taxon>Bacillati</taxon>
        <taxon>Bacillota</taxon>
        <taxon>Bacilli</taxon>
        <taxon>Bacillales</taxon>
        <taxon>Bacillaceae</taxon>
        <taxon>Priestia</taxon>
    </lineage>
</organism>
<evidence type="ECO:0000256" key="3">
    <source>
        <dbReference type="ARBA" id="ARBA00022989"/>
    </source>
</evidence>
<keyword evidence="4" id="KW-0472">Membrane</keyword>
<dbReference type="EMBL" id="CP009920">
    <property type="protein sequence ID" value="AJI22162.1"/>
    <property type="molecule type" value="Genomic_DNA"/>
</dbReference>
<dbReference type="GO" id="GO:0055085">
    <property type="term" value="P:transmembrane transport"/>
    <property type="evidence" value="ECO:0007669"/>
    <property type="project" value="InterPro"/>
</dbReference>
<evidence type="ECO:0000313" key="7">
    <source>
        <dbReference type="Proteomes" id="UP000031829"/>
    </source>
</evidence>
<feature type="domain" description="SLC26A/SulP transporter" evidence="5">
    <location>
        <begin position="14"/>
        <end position="378"/>
    </location>
</feature>
<dbReference type="PANTHER" id="PTHR11814">
    <property type="entry name" value="SULFATE TRANSPORTER"/>
    <property type="match status" value="1"/>
</dbReference>
<dbReference type="GeneID" id="93643839"/>
<dbReference type="InterPro" id="IPR011547">
    <property type="entry name" value="SLC26A/SulP_dom"/>
</dbReference>
<keyword evidence="2" id="KW-0812">Transmembrane</keyword>
<evidence type="ECO:0000256" key="4">
    <source>
        <dbReference type="ARBA" id="ARBA00023136"/>
    </source>
</evidence>
<dbReference type="Pfam" id="PF00916">
    <property type="entry name" value="Sulfate_transp"/>
    <property type="match status" value="1"/>
</dbReference>
<sequence length="420" mass="45007">MNLEVFRNYSLQHLKKDILSGIVVGIIAIPLGLGFAIASGISPVTGLYTTIVAGLLIAILGGCRFQIAGPTGAFVPVLLGIVLQYGYENLLIAGFMSGILLIIFALCKVGALIKYFPPSIIIGFQSGIALIIFSGQIPNFLGLHAIDKFQFFHLNIKEIFGNLHFINIYSIATAGLCLATILIVLYFSPKSLGMSYLLGIIVSTGLASFFFSNQFETIGSIYGEIPRHFPAPAFPDITVERVVTLLPSAFVIAILVGLQSLLTARVADEMTKSKHSSKKELIGQGIVNMVTPMFSGIPAAGEIARTVTNIKNGASSPIAGITHAIFVLIVLLVLAPYASYVALASLAPVLMVVAWNISKKEQFSKVVKEKSFHSLVLLTTFSLTVFTNLTIGIAVGLCLSGAHFMVKKSQEKQKLLRKTG</sequence>
<dbReference type="KEGG" id="bmeg:BG04_326"/>
<dbReference type="AlphaFoldDB" id="A0A0B6AM49"/>
<keyword evidence="3" id="KW-1133">Transmembrane helix</keyword>
<protein>
    <submittedName>
        <fullName evidence="6">Sulfate transporter family protein</fullName>
    </submittedName>
</protein>
<accession>A0A0B6AM49</accession>
<proteinExistence type="predicted"/>